<evidence type="ECO:0000313" key="1">
    <source>
        <dbReference type="EMBL" id="EEQ07592.1"/>
    </source>
</evidence>
<keyword evidence="2" id="KW-1185">Reference proteome</keyword>
<reference evidence="1" key="1">
    <citation type="submission" date="2008-12" db="EMBL/GenBank/DDBJ databases">
        <title>Annotation of the Yersinia bercovieri ATCC 43970 genome.</title>
        <authorList>
            <person name="Read T.D."/>
            <person name="Akmal A."/>
            <person name="Bishop-Lilly K."/>
            <person name="Chen P.E."/>
            <person name="Cook C."/>
            <person name="Kiley M.P."/>
            <person name="Lentz S."/>
            <person name="Mateczun A."/>
            <person name="Nagarajan N."/>
            <person name="Nolan N."/>
            <person name="Osborne B.I."/>
            <person name="Pop M."/>
            <person name="Sozhamannan S."/>
            <person name="Stewart A.C."/>
            <person name="Sulakvelidze A."/>
            <person name="Thomason B."/>
            <person name="Willner K."/>
            <person name="Zwick M.E."/>
        </authorList>
    </citation>
    <scope>NUCLEOTIDE SEQUENCE [LARGE SCALE GENOMIC DNA]</scope>
    <source>
        <strain evidence="1">ATCC 43970</strain>
    </source>
</reference>
<proteinExistence type="predicted"/>
<gene>
    <name evidence="1" type="ORF">yberc0001_8910</name>
</gene>
<evidence type="ECO:0008006" key="3">
    <source>
        <dbReference type="Google" id="ProtNLM"/>
    </source>
</evidence>
<organism evidence="1 2">
    <name type="scientific">Yersinia bercovieri ATCC 43970</name>
    <dbReference type="NCBI Taxonomy" id="349968"/>
    <lineage>
        <taxon>Bacteria</taxon>
        <taxon>Pseudomonadati</taxon>
        <taxon>Pseudomonadota</taxon>
        <taxon>Gammaproteobacteria</taxon>
        <taxon>Enterobacterales</taxon>
        <taxon>Yersiniaceae</taxon>
        <taxon>Yersinia</taxon>
    </lineage>
</organism>
<name>A0ABM9Y1N8_YERBE</name>
<comment type="caution">
    <text evidence="1">The sequence shown here is derived from an EMBL/GenBank/DDBJ whole genome shotgun (WGS) entry which is preliminary data.</text>
</comment>
<evidence type="ECO:0000313" key="2">
    <source>
        <dbReference type="Proteomes" id="UP000010319"/>
    </source>
</evidence>
<protein>
    <recommendedName>
        <fullName evidence="3">Lipoprotein</fullName>
    </recommendedName>
</protein>
<accession>A0ABM9Y1N8</accession>
<dbReference type="Proteomes" id="UP000010319">
    <property type="component" value="Unassembled WGS sequence"/>
</dbReference>
<sequence>MAALLAAQVLSSCNSNDFGYDTTLNKINCGPYIGAANVLPGNSLKQ</sequence>
<dbReference type="EMBL" id="AALC02000010">
    <property type="protein sequence ID" value="EEQ07592.1"/>
    <property type="molecule type" value="Genomic_DNA"/>
</dbReference>